<evidence type="ECO:0000313" key="1">
    <source>
        <dbReference type="EMBL" id="CAG8654390.1"/>
    </source>
</evidence>
<proteinExistence type="predicted"/>
<dbReference type="GO" id="GO:0004526">
    <property type="term" value="F:ribonuclease P activity"/>
    <property type="evidence" value="ECO:0007669"/>
    <property type="project" value="TreeGrafter"/>
</dbReference>
<dbReference type="GO" id="GO:0030681">
    <property type="term" value="C:multimeric ribonuclease P complex"/>
    <property type="evidence" value="ECO:0007669"/>
    <property type="project" value="TreeGrafter"/>
</dbReference>
<keyword evidence="2" id="KW-1185">Reference proteome</keyword>
<dbReference type="EMBL" id="CAJVQA010007287">
    <property type="protein sequence ID" value="CAG8654390.1"/>
    <property type="molecule type" value="Genomic_DNA"/>
</dbReference>
<dbReference type="GO" id="GO:0001682">
    <property type="term" value="P:tRNA 5'-leader removal"/>
    <property type="evidence" value="ECO:0007669"/>
    <property type="project" value="InterPro"/>
</dbReference>
<dbReference type="AlphaFoldDB" id="A0A9N9H7F2"/>
<reference evidence="1" key="1">
    <citation type="submission" date="2021-06" db="EMBL/GenBank/DDBJ databases">
        <authorList>
            <person name="Kallberg Y."/>
            <person name="Tangrot J."/>
            <person name="Rosling A."/>
        </authorList>
    </citation>
    <scope>NUCLEOTIDE SEQUENCE</scope>
    <source>
        <strain evidence="1">FL966</strain>
    </source>
</reference>
<accession>A0A9N9H7F2</accession>
<evidence type="ECO:0000313" key="2">
    <source>
        <dbReference type="Proteomes" id="UP000789759"/>
    </source>
</evidence>
<dbReference type="GO" id="GO:0000172">
    <property type="term" value="C:ribonuclease MRP complex"/>
    <property type="evidence" value="ECO:0007669"/>
    <property type="project" value="TreeGrafter"/>
</dbReference>
<gene>
    <name evidence="1" type="ORF">CPELLU_LOCUS9496</name>
</gene>
<dbReference type="Proteomes" id="UP000789759">
    <property type="component" value="Unassembled WGS sequence"/>
</dbReference>
<sequence length="310" mass="35742">MAFLSEPAKSKLYVSSSSTASPKSRHVQIIEDHPFNHRLELLFPTLLSSQQEAKFLKETFYYKADIPLSYFIERSFIQDYLQRGRVVAQSLGEGIDVSNVIALDGYGTLILNLTKDTYEQLGLPGKPAKFGPDRQRFVVQINLLEKSMIPGKKGFERIKWCFNNTLSDPFPFLISYVDSVTQETQKITFPPTFNAKKFTVELKFEKLNNIIFPDMKAIKTASNEDQWRSDIVEVYNWFGMASLRAQSDQFRNSNIPWAVLSVWGFKDSPISWNRHEHGHFTSGENNYSFLLWPDDEYVLYQALGSYDSYS</sequence>
<dbReference type="PANTHER" id="PTHR15396:SF1">
    <property type="entry name" value="RIBONUCLEASE P PROTEIN SUBUNIT P40"/>
    <property type="match status" value="1"/>
</dbReference>
<dbReference type="GO" id="GO:0000171">
    <property type="term" value="F:ribonuclease MRP activity"/>
    <property type="evidence" value="ECO:0007669"/>
    <property type="project" value="TreeGrafter"/>
</dbReference>
<dbReference type="PANTHER" id="PTHR15396">
    <property type="entry name" value="RIBONUCLEASE P PROTEIN SUBUNIT P40"/>
    <property type="match status" value="1"/>
</dbReference>
<dbReference type="OrthoDB" id="63112at2759"/>
<organism evidence="1 2">
    <name type="scientific">Cetraspora pellucida</name>
    <dbReference type="NCBI Taxonomy" id="1433469"/>
    <lineage>
        <taxon>Eukaryota</taxon>
        <taxon>Fungi</taxon>
        <taxon>Fungi incertae sedis</taxon>
        <taxon>Mucoromycota</taxon>
        <taxon>Glomeromycotina</taxon>
        <taxon>Glomeromycetes</taxon>
        <taxon>Diversisporales</taxon>
        <taxon>Gigasporaceae</taxon>
        <taxon>Cetraspora</taxon>
    </lineage>
</organism>
<dbReference type="GO" id="GO:0000447">
    <property type="term" value="P:endonucleolytic cleavage in ITS1 to separate SSU-rRNA from 5.8S rRNA and LSU-rRNA from tricistronic rRNA transcript (SSU-rRNA, 5.8S rRNA, LSU-rRNA)"/>
    <property type="evidence" value="ECO:0007669"/>
    <property type="project" value="TreeGrafter"/>
</dbReference>
<dbReference type="InterPro" id="IPR013893">
    <property type="entry name" value="RNase_P_Rpp40"/>
</dbReference>
<protein>
    <submittedName>
        <fullName evidence="1">17512_t:CDS:1</fullName>
    </submittedName>
</protein>
<dbReference type="Pfam" id="PF08584">
    <property type="entry name" value="Ribonuc_P_40"/>
    <property type="match status" value="2"/>
</dbReference>
<comment type="caution">
    <text evidence="1">The sequence shown here is derived from an EMBL/GenBank/DDBJ whole genome shotgun (WGS) entry which is preliminary data.</text>
</comment>
<name>A0A9N9H7F2_9GLOM</name>